<keyword evidence="6 7" id="KW-0067">ATP-binding</keyword>
<evidence type="ECO:0000256" key="8">
    <source>
        <dbReference type="SAM" id="MobiDB-lite"/>
    </source>
</evidence>
<evidence type="ECO:0000256" key="5">
    <source>
        <dbReference type="ARBA" id="ARBA00022777"/>
    </source>
</evidence>
<evidence type="ECO:0000259" key="10">
    <source>
        <dbReference type="PROSITE" id="PS50011"/>
    </source>
</evidence>
<dbReference type="PROSITE" id="PS00107">
    <property type="entry name" value="PROTEIN_KINASE_ATP"/>
    <property type="match status" value="1"/>
</dbReference>
<dbReference type="Pfam" id="PF00069">
    <property type="entry name" value="Pkinase"/>
    <property type="match status" value="1"/>
</dbReference>
<dbReference type="RefSeq" id="WP_188355551.1">
    <property type="nucleotide sequence ID" value="NZ_BMDH01000004.1"/>
</dbReference>
<dbReference type="Proteomes" id="UP000619536">
    <property type="component" value="Unassembled WGS sequence"/>
</dbReference>
<proteinExistence type="inferred from homology"/>
<evidence type="ECO:0000256" key="9">
    <source>
        <dbReference type="SAM" id="Phobius"/>
    </source>
</evidence>
<organism evidence="11 12">
    <name type="scientific">Galliscardovia ingluviei</name>
    <dbReference type="NCBI Taxonomy" id="1769422"/>
    <lineage>
        <taxon>Bacteria</taxon>
        <taxon>Bacillati</taxon>
        <taxon>Actinomycetota</taxon>
        <taxon>Actinomycetes</taxon>
        <taxon>Bifidobacteriales</taxon>
        <taxon>Bifidobacteriaceae</taxon>
        <taxon>Galliscardovia</taxon>
    </lineage>
</organism>
<dbReference type="SMART" id="SM00220">
    <property type="entry name" value="S_TKc"/>
    <property type="match status" value="1"/>
</dbReference>
<accession>A0A8J3AQE8</accession>
<feature type="region of interest" description="Disordered" evidence="8">
    <location>
        <begin position="63"/>
        <end position="83"/>
    </location>
</feature>
<feature type="transmembrane region" description="Helical" evidence="9">
    <location>
        <begin position="761"/>
        <end position="782"/>
    </location>
</feature>
<dbReference type="GO" id="GO:0005524">
    <property type="term" value="F:ATP binding"/>
    <property type="evidence" value="ECO:0007669"/>
    <property type="project" value="UniProtKB-UniRule"/>
</dbReference>
<dbReference type="InterPro" id="IPR011009">
    <property type="entry name" value="Kinase-like_dom_sf"/>
</dbReference>
<keyword evidence="5 11" id="KW-0418">Kinase</keyword>
<feature type="compositionally biased region" description="Polar residues" evidence="8">
    <location>
        <begin position="339"/>
        <end position="350"/>
    </location>
</feature>
<protein>
    <recommendedName>
        <fullName evidence="2">non-specific serine/threonine protein kinase</fullName>
        <ecNumber evidence="2">2.7.11.1</ecNumber>
    </recommendedName>
</protein>
<feature type="compositionally biased region" description="Polar residues" evidence="8">
    <location>
        <begin position="70"/>
        <end position="83"/>
    </location>
</feature>
<feature type="compositionally biased region" description="Low complexity" evidence="8">
    <location>
        <begin position="615"/>
        <end position="641"/>
    </location>
</feature>
<feature type="transmembrane region" description="Helical" evidence="9">
    <location>
        <begin position="651"/>
        <end position="682"/>
    </location>
</feature>
<keyword evidence="11" id="KW-0723">Serine/threonine-protein kinase</keyword>
<feature type="region of interest" description="Disordered" evidence="8">
    <location>
        <begin position="611"/>
        <end position="641"/>
    </location>
</feature>
<comment type="similarity">
    <text evidence="1">Belongs to the protein kinase superfamily. NEK Ser/Thr protein kinase family. NIMA subfamily.</text>
</comment>
<comment type="caution">
    <text evidence="11">The sequence shown here is derived from an EMBL/GenBank/DDBJ whole genome shotgun (WGS) entry which is preliminary data.</text>
</comment>
<feature type="domain" description="Protein kinase" evidence="10">
    <location>
        <begin position="18"/>
        <end position="304"/>
    </location>
</feature>
<keyword evidence="9" id="KW-1133">Transmembrane helix</keyword>
<name>A0A8J3AQE8_9BIFI</name>
<dbReference type="InterPro" id="IPR017441">
    <property type="entry name" value="Protein_kinase_ATP_BS"/>
</dbReference>
<feature type="transmembrane region" description="Helical" evidence="9">
    <location>
        <begin position="819"/>
        <end position="840"/>
    </location>
</feature>
<keyword evidence="4 7" id="KW-0547">Nucleotide-binding</keyword>
<evidence type="ECO:0000313" key="11">
    <source>
        <dbReference type="EMBL" id="GGI15017.1"/>
    </source>
</evidence>
<dbReference type="InterPro" id="IPR000719">
    <property type="entry name" value="Prot_kinase_dom"/>
</dbReference>
<evidence type="ECO:0000256" key="4">
    <source>
        <dbReference type="ARBA" id="ARBA00022741"/>
    </source>
</evidence>
<gene>
    <name evidence="11" type="ORF">GCM10007377_13810</name>
</gene>
<dbReference type="AlphaFoldDB" id="A0A8J3AQE8"/>
<dbReference type="PROSITE" id="PS00108">
    <property type="entry name" value="PROTEIN_KINASE_ST"/>
    <property type="match status" value="1"/>
</dbReference>
<keyword evidence="9" id="KW-0812">Transmembrane</keyword>
<sequence length="854" mass="89573">MAVLSSLNLEPGNIVGGYTLISRLGGGAMGSVWRVRDDGGNVYAMKILRDSLVEDEDTIGPIDSAVGANVGTSAPDSPQRETNAATARERLRREATALRKIDHPGVCRIEDMELDDSLAFIVTELIEGNNLRQDVAMNGRYVAQDLERLAAKLMDAVAAVHNAGIIHRDIKPTNVMVAITGPMLVDFGIAMGEGESHVTRTGLVMGTPGFIAPEIIDGAESDEITDWWSTAAVLAFAATGKPVFGSKPMMAVLERAASGHADLSGLPQRTADAFRRALNPDRSQRCTPQELLQAITADAMQPEVWEHTEAAPAVPVAGKGAVLQQGPHTAPPAPPVSASMGSSVPGSTSESVPELSAPALSAAASLQDAALPPNPPSTERSATDTADSESDQGKVVRPFGVSSSDSSPILATPPAPTIANTSNSAQQDTVTNPRLAWQNTPLPNLALVEHSLAHAMPTTALPAATHALSAATTVLPQASAANQESTSVMPYTQQPSAEQSNTQIIAGTTPMVAQTTPLAETSLTTPLTASAQTTPLAAQTTVMPTAMASQAQPLANTQIQAQIQAQTPYEQPTIAQPQIQQYAQPQFIQPQYAEYAENNGQQLDAQTEPEPYAIENGSNNPSNSESPSASPSEASPAASLSDSINPAHGKLLLLALLVPLCLLAACAPTWAVIIGSIALWLLTTLGMARLAFVSRIEKRGKRGGSDMLVALGALPWHAVKAILTALPSALVLIACSTVVSAMLTIALHLPTTRTQTILFDLPVSMPLVVGAPASLSGLALMAGYACGWFASTWTANSYTIQVGAAALRETCCTTKRPRLRWFFLIMWIITTLAGLATTLASSSLDWYPFASFFE</sequence>
<evidence type="ECO:0000256" key="1">
    <source>
        <dbReference type="ARBA" id="ARBA00010886"/>
    </source>
</evidence>
<dbReference type="Gene3D" id="3.30.200.20">
    <property type="entry name" value="Phosphorylase Kinase, domain 1"/>
    <property type="match status" value="2"/>
</dbReference>
<evidence type="ECO:0000313" key="12">
    <source>
        <dbReference type="Proteomes" id="UP000619536"/>
    </source>
</evidence>
<dbReference type="PANTHER" id="PTHR43671">
    <property type="entry name" value="SERINE/THREONINE-PROTEIN KINASE NEK"/>
    <property type="match status" value="1"/>
</dbReference>
<dbReference type="SUPFAM" id="SSF56112">
    <property type="entry name" value="Protein kinase-like (PK-like)"/>
    <property type="match status" value="1"/>
</dbReference>
<reference evidence="11" key="1">
    <citation type="journal article" date="2014" name="Int. J. Syst. Evol. Microbiol.">
        <title>Complete genome sequence of Corynebacterium casei LMG S-19264T (=DSM 44701T), isolated from a smear-ripened cheese.</title>
        <authorList>
            <consortium name="US DOE Joint Genome Institute (JGI-PGF)"/>
            <person name="Walter F."/>
            <person name="Albersmeier A."/>
            <person name="Kalinowski J."/>
            <person name="Ruckert C."/>
        </authorList>
    </citation>
    <scope>NUCLEOTIDE SEQUENCE</scope>
    <source>
        <strain evidence="11">CCM 8606</strain>
    </source>
</reference>
<evidence type="ECO:0000256" key="2">
    <source>
        <dbReference type="ARBA" id="ARBA00012513"/>
    </source>
</evidence>
<evidence type="ECO:0000256" key="6">
    <source>
        <dbReference type="ARBA" id="ARBA00022840"/>
    </source>
</evidence>
<dbReference type="Gene3D" id="1.10.510.10">
    <property type="entry name" value="Transferase(Phosphotransferase) domain 1"/>
    <property type="match status" value="1"/>
</dbReference>
<dbReference type="InterPro" id="IPR008271">
    <property type="entry name" value="Ser/Thr_kinase_AS"/>
</dbReference>
<dbReference type="CDD" id="cd14014">
    <property type="entry name" value="STKc_PknB_like"/>
    <property type="match status" value="1"/>
</dbReference>
<evidence type="ECO:0000256" key="3">
    <source>
        <dbReference type="ARBA" id="ARBA00022679"/>
    </source>
</evidence>
<dbReference type="PROSITE" id="PS50011">
    <property type="entry name" value="PROTEIN_KINASE_DOM"/>
    <property type="match status" value="1"/>
</dbReference>
<keyword evidence="3" id="KW-0808">Transferase</keyword>
<dbReference type="PANTHER" id="PTHR43671:SF13">
    <property type="entry name" value="SERINE_THREONINE-PROTEIN KINASE NEK2"/>
    <property type="match status" value="1"/>
</dbReference>
<reference evidence="11" key="2">
    <citation type="submission" date="2020-09" db="EMBL/GenBank/DDBJ databases">
        <authorList>
            <person name="Sun Q."/>
            <person name="Sedlacek I."/>
        </authorList>
    </citation>
    <scope>NUCLEOTIDE SEQUENCE</scope>
    <source>
        <strain evidence="11">CCM 8606</strain>
    </source>
</reference>
<keyword evidence="12" id="KW-1185">Reference proteome</keyword>
<feature type="binding site" evidence="7">
    <location>
        <position position="46"/>
    </location>
    <ligand>
        <name>ATP</name>
        <dbReference type="ChEBI" id="CHEBI:30616"/>
    </ligand>
</feature>
<dbReference type="EC" id="2.7.11.1" evidence="2"/>
<feature type="transmembrane region" description="Helical" evidence="9">
    <location>
        <begin position="729"/>
        <end position="749"/>
    </location>
</feature>
<feature type="region of interest" description="Disordered" evidence="8">
    <location>
        <begin position="323"/>
        <end position="429"/>
    </location>
</feature>
<dbReference type="InterPro" id="IPR050660">
    <property type="entry name" value="NEK_Ser/Thr_kinase"/>
</dbReference>
<dbReference type="GO" id="GO:0004674">
    <property type="term" value="F:protein serine/threonine kinase activity"/>
    <property type="evidence" value="ECO:0007669"/>
    <property type="project" value="UniProtKB-KW"/>
</dbReference>
<evidence type="ECO:0000256" key="7">
    <source>
        <dbReference type="PROSITE-ProRule" id="PRU10141"/>
    </source>
</evidence>
<keyword evidence="9" id="KW-0472">Membrane</keyword>
<dbReference type="EMBL" id="BMDH01000004">
    <property type="protein sequence ID" value="GGI15017.1"/>
    <property type="molecule type" value="Genomic_DNA"/>
</dbReference>
<feature type="compositionally biased region" description="Low complexity" evidence="8">
    <location>
        <begin position="351"/>
        <end position="371"/>
    </location>
</feature>